<dbReference type="Proteomes" id="UP000887577">
    <property type="component" value="Unplaced"/>
</dbReference>
<keyword evidence="2" id="KW-1185">Reference proteome</keyword>
<feature type="region of interest" description="Disordered" evidence="1">
    <location>
        <begin position="217"/>
        <end position="410"/>
    </location>
</feature>
<name>A0A914Z8G0_9BILA</name>
<sequence>MSSAQSYTTPVESDTELQNVGTANDIKIDDHEALLTPVATPALSSTSVMVDSNETSYNQRKKEPKIAEQHNDKQAIPLALTTLDITDDEDETTDKKSAVAEKLVEDMKNDVQNKPLCVPGVEKTAESSNKENNKFLSPSMIYESYDESTKCMGEIETDDKKAQFTVKQHVPSQKQSSNAKETIDKKSDVEKVVKPPEVLFGEKKVEVLGQNFLEEISEDENHVKTGDLKNIAKTHTTAASSSSSSDEEEKKPKLVPPKVNKSTIKPTPVKKKVVVQKPKPVEELSELKSNNRLLEVGLLDDDDSEDDVDKNVKKPTTTSLSNQAKEKNPSKSTSKQDSCALNHGVLADTSDEDQSDVEEVSESDEDKPPVLPLSGASATLPHICLSGASSSEDETVNKYSSSNKKVKSKSIESVKNVRFLNEKYVKRSGSESEGEQFVSLEPTKSEDSYRIDIDKKLVSIDYEEKNSDDSDDEVLSSDDEGPSSLEVSDDDTQQPQDAGYLEQDLMESLDKQIAKEEEGKKREEKLQELAKKKKEYEKQGPTENGVTRLENYFDNFIIDIEPAKTESPNEAAAVVEKSKSPPEAAQPSKPIEVKKSKSKSPAKEQVVIKVIEGKKEESKPIAKTEIQKPQVESKKEAVKLKEVKVSSIGKYDPSIPIVGEDFIDQISCSEEVVTVKKATPIKTAANKPTSIQPSTVSQTSNAVQRPDPVVEDDFLVEIQASNLAQRPTPTCCCCGR</sequence>
<accession>A0A914Z8G0</accession>
<evidence type="ECO:0000256" key="1">
    <source>
        <dbReference type="SAM" id="MobiDB-lite"/>
    </source>
</evidence>
<feature type="region of interest" description="Disordered" evidence="1">
    <location>
        <begin position="563"/>
        <end position="600"/>
    </location>
</feature>
<feature type="compositionally biased region" description="Basic and acidic residues" evidence="1">
    <location>
        <begin position="60"/>
        <end position="72"/>
    </location>
</feature>
<feature type="region of interest" description="Disordered" evidence="1">
    <location>
        <begin position="113"/>
        <end position="132"/>
    </location>
</feature>
<feature type="compositionally biased region" description="Basic and acidic residues" evidence="1">
    <location>
        <begin position="508"/>
        <end position="540"/>
    </location>
</feature>
<feature type="compositionally biased region" description="Polar residues" evidence="1">
    <location>
        <begin position="46"/>
        <end position="58"/>
    </location>
</feature>
<feature type="compositionally biased region" description="Acidic residues" evidence="1">
    <location>
        <begin position="349"/>
        <end position="365"/>
    </location>
</feature>
<evidence type="ECO:0000313" key="3">
    <source>
        <dbReference type="WBParaSite" id="PSU_v2.g8189.t1"/>
    </source>
</evidence>
<feature type="compositionally biased region" description="Polar residues" evidence="1">
    <location>
        <begin position="170"/>
        <end position="180"/>
    </location>
</feature>
<proteinExistence type="predicted"/>
<feature type="compositionally biased region" description="Basic and acidic residues" evidence="1">
    <location>
        <begin position="123"/>
        <end position="132"/>
    </location>
</feature>
<feature type="compositionally biased region" description="Acidic residues" evidence="1">
    <location>
        <begin position="469"/>
        <end position="492"/>
    </location>
</feature>
<dbReference type="WBParaSite" id="PSU_v2.g8189.t1">
    <property type="protein sequence ID" value="PSU_v2.g8189.t1"/>
    <property type="gene ID" value="PSU_v2.g8189"/>
</dbReference>
<feature type="compositionally biased region" description="Basic and acidic residues" evidence="1">
    <location>
        <begin position="181"/>
        <end position="195"/>
    </location>
</feature>
<feature type="region of interest" description="Disordered" evidence="1">
    <location>
        <begin position="162"/>
        <end position="195"/>
    </location>
</feature>
<evidence type="ECO:0000313" key="2">
    <source>
        <dbReference type="Proteomes" id="UP000887577"/>
    </source>
</evidence>
<organism evidence="2 3">
    <name type="scientific">Panagrolaimus superbus</name>
    <dbReference type="NCBI Taxonomy" id="310955"/>
    <lineage>
        <taxon>Eukaryota</taxon>
        <taxon>Metazoa</taxon>
        <taxon>Ecdysozoa</taxon>
        <taxon>Nematoda</taxon>
        <taxon>Chromadorea</taxon>
        <taxon>Rhabditida</taxon>
        <taxon>Tylenchina</taxon>
        <taxon>Panagrolaimomorpha</taxon>
        <taxon>Panagrolaimoidea</taxon>
        <taxon>Panagrolaimidae</taxon>
        <taxon>Panagrolaimus</taxon>
    </lineage>
</organism>
<feature type="compositionally biased region" description="Polar residues" evidence="1">
    <location>
        <begin position="314"/>
        <end position="323"/>
    </location>
</feature>
<dbReference type="AlphaFoldDB" id="A0A914Z8G0"/>
<reference evidence="3" key="1">
    <citation type="submission" date="2022-11" db="UniProtKB">
        <authorList>
            <consortium name="WormBaseParasite"/>
        </authorList>
    </citation>
    <scope>IDENTIFICATION</scope>
</reference>
<feature type="region of interest" description="Disordered" evidence="1">
    <location>
        <begin position="46"/>
        <end position="72"/>
    </location>
</feature>
<feature type="compositionally biased region" description="Acidic residues" evidence="1">
    <location>
        <begin position="298"/>
        <end position="308"/>
    </location>
</feature>
<feature type="region of interest" description="Disordered" evidence="1">
    <location>
        <begin position="423"/>
        <end position="545"/>
    </location>
</feature>
<protein>
    <submittedName>
        <fullName evidence="3">Uncharacterized protein</fullName>
    </submittedName>
</protein>
<feature type="compositionally biased region" description="Low complexity" evidence="1">
    <location>
        <begin position="256"/>
        <end position="267"/>
    </location>
</feature>
<feature type="compositionally biased region" description="Basic and acidic residues" evidence="1">
    <location>
        <begin position="443"/>
        <end position="468"/>
    </location>
</feature>
<feature type="compositionally biased region" description="Polar residues" evidence="1">
    <location>
        <begin position="330"/>
        <end position="339"/>
    </location>
</feature>
<feature type="compositionally biased region" description="Low complexity" evidence="1">
    <location>
        <begin position="233"/>
        <end position="244"/>
    </location>
</feature>